<dbReference type="Gene3D" id="3.40.50.300">
    <property type="entry name" value="P-loop containing nucleotide triphosphate hydrolases"/>
    <property type="match status" value="2"/>
</dbReference>
<comment type="subcellular location">
    <subcellularLocation>
        <location evidence="2">Cytoplasm</location>
    </subcellularLocation>
    <subcellularLocation>
        <location evidence="1">Nucleus</location>
    </subcellularLocation>
</comment>
<dbReference type="SMART" id="SM00487">
    <property type="entry name" value="DEXDc"/>
    <property type="match status" value="1"/>
</dbReference>
<dbReference type="PANTHER" id="PTHR43788">
    <property type="entry name" value="DNA2/NAM7 HELICASE FAMILY MEMBER"/>
    <property type="match status" value="1"/>
</dbReference>
<keyword evidence="8" id="KW-0347">Helicase</keyword>
<dbReference type="GO" id="GO:0003723">
    <property type="term" value="F:RNA binding"/>
    <property type="evidence" value="ECO:0007669"/>
    <property type="project" value="InterPro"/>
</dbReference>
<dbReference type="CDD" id="cd18808">
    <property type="entry name" value="SF1_C_Upf1"/>
    <property type="match status" value="1"/>
</dbReference>
<feature type="domain" description="Helicase ATP-binding" evidence="14">
    <location>
        <begin position="172"/>
        <end position="431"/>
    </location>
</feature>
<evidence type="ECO:0000256" key="12">
    <source>
        <dbReference type="SAM" id="SignalP"/>
    </source>
</evidence>
<evidence type="ECO:0000259" key="13">
    <source>
        <dbReference type="SMART" id="SM00382"/>
    </source>
</evidence>
<dbReference type="InterPro" id="IPR041677">
    <property type="entry name" value="DNA2/NAM7_AAA_11"/>
</dbReference>
<dbReference type="GO" id="GO:0005737">
    <property type="term" value="C:cytoplasm"/>
    <property type="evidence" value="ECO:0007669"/>
    <property type="project" value="UniProtKB-SubCell"/>
</dbReference>
<dbReference type="Pfam" id="PF13086">
    <property type="entry name" value="AAA_11"/>
    <property type="match status" value="1"/>
</dbReference>
<feature type="signal peptide" evidence="12">
    <location>
        <begin position="1"/>
        <end position="22"/>
    </location>
</feature>
<reference evidence="15" key="1">
    <citation type="submission" date="2020-07" db="EMBL/GenBank/DDBJ databases">
        <title>Multicomponent nature underlies the extraordinary mechanical properties of spider dragline silk.</title>
        <authorList>
            <person name="Kono N."/>
            <person name="Nakamura H."/>
            <person name="Mori M."/>
            <person name="Yoshida Y."/>
            <person name="Ohtoshi R."/>
            <person name="Malay A.D."/>
            <person name="Moran D.A.P."/>
            <person name="Tomita M."/>
            <person name="Numata K."/>
            <person name="Arakawa K."/>
        </authorList>
    </citation>
    <scope>NUCLEOTIDE SEQUENCE</scope>
</reference>
<keyword evidence="7" id="KW-0378">Hydrolase</keyword>
<keyword evidence="6" id="KW-0547">Nucleotide-binding</keyword>
<evidence type="ECO:0000256" key="7">
    <source>
        <dbReference type="ARBA" id="ARBA00022801"/>
    </source>
</evidence>
<dbReference type="Gene3D" id="2.40.30.270">
    <property type="match status" value="1"/>
</dbReference>
<dbReference type="Pfam" id="PF21138">
    <property type="entry name" value="SMUBP-2_HCS1_1B"/>
    <property type="match status" value="1"/>
</dbReference>
<sequence length="666" mass="74532">FSYRVLFVKFLLHGECLSCLRGECDKRCSRCGCIRNLVLQGKGEGLYGRIAYTLVAPDGQPLPDHKICTGDAVAIGSPGSENRLYTPGTVTSVESASISIALDRDSNFCWLNAMEYNVVKISPDVAIDRMMKALRTLKKRIFTSSSHLYEVLFGFREPSSWPERCVEDISFYNKELNLHQQEAVKFAVLQKEIAIIHGPPGTGKTTTVVECILQAFTQRLKVLVCAPSNVAVDNLMERLTGYDINMVRLGHPSRISTNLHPYLMDVRVYERSERTIARQLGQEIDQIIDEMAITSDQHLRWSLFQEKERKLQDLRRVKGSLAKQILRESDVVFCTLTSASGSLMEKQQFDLLIIDECSQAMEAACWIPLLLVQKCILAGDHHQLPPTILSKKAADAGLNVSMMQRLLNVHGDGIKKLLSTQFRMNELIMQFSSEQFYENKLVADETVCSSVLSNLSGVDATDMTSKPLMLIDTSGCALRDQRMDGNGSFGNEGEAGLVAIHIEQLVRCGLKASSIAVITPYKYQVDLIRGKILGKYPDVEINSVDAFQGSEKEAVVLSLVRSNEEGEVGFLAEQRRMNVAITRAKKHLAVICDTATVSCDPFMKAFMEYCSLYGVVRSALKYIWLENLKNKPEMELRTVTLRAVKVAERMHYRLSVAAANSFICYQ</sequence>
<dbReference type="EC" id="3.6.4.12" evidence="4"/>
<comment type="caution">
    <text evidence="15">The sequence shown here is derived from an EMBL/GenBank/DDBJ whole genome shotgun (WGS) entry which is preliminary data.</text>
</comment>
<dbReference type="FunFam" id="3.40.50.300:FF:000326">
    <property type="entry name" value="P-loop containing nucleoside triphosphate hydrolase"/>
    <property type="match status" value="1"/>
</dbReference>
<comment type="similarity">
    <text evidence="3">Belongs to the DNA2/NAM7 helicase family.</text>
</comment>
<dbReference type="PANTHER" id="PTHR43788:SF8">
    <property type="entry name" value="DNA-BINDING PROTEIN SMUBP-2"/>
    <property type="match status" value="1"/>
</dbReference>
<dbReference type="InterPro" id="IPR003593">
    <property type="entry name" value="AAA+_ATPase"/>
</dbReference>
<proteinExistence type="inferred from homology"/>
<keyword evidence="10" id="KW-0539">Nucleus</keyword>
<dbReference type="InterPro" id="IPR050534">
    <property type="entry name" value="Coronavir_polyprotein_1ab"/>
</dbReference>
<evidence type="ECO:0000313" key="16">
    <source>
        <dbReference type="Proteomes" id="UP000887116"/>
    </source>
</evidence>
<evidence type="ECO:0000256" key="5">
    <source>
        <dbReference type="ARBA" id="ARBA00022490"/>
    </source>
</evidence>
<dbReference type="SMART" id="SM00382">
    <property type="entry name" value="AAA"/>
    <property type="match status" value="1"/>
</dbReference>
<dbReference type="InterPro" id="IPR048761">
    <property type="entry name" value="SMUBP-2_HCS1_1B"/>
</dbReference>
<evidence type="ECO:0000259" key="14">
    <source>
        <dbReference type="SMART" id="SM00487"/>
    </source>
</evidence>
<dbReference type="SUPFAM" id="SSF52540">
    <property type="entry name" value="P-loop containing nucleoside triphosphate hydrolases"/>
    <property type="match status" value="1"/>
</dbReference>
<dbReference type="EMBL" id="BMAO01012435">
    <property type="protein sequence ID" value="GFQ81442.1"/>
    <property type="molecule type" value="Genomic_DNA"/>
</dbReference>
<feature type="domain" description="AAA+ ATPase" evidence="13">
    <location>
        <begin position="190"/>
        <end position="484"/>
    </location>
</feature>
<gene>
    <name evidence="15" type="primary">Ighmbp2</name>
    <name evidence="15" type="ORF">TNCT_307571</name>
</gene>
<evidence type="ECO:0000256" key="6">
    <source>
        <dbReference type="ARBA" id="ARBA00022741"/>
    </source>
</evidence>
<dbReference type="GO" id="GO:0005694">
    <property type="term" value="C:chromosome"/>
    <property type="evidence" value="ECO:0007669"/>
    <property type="project" value="UniProtKB-ARBA"/>
</dbReference>
<dbReference type="GO" id="GO:0003677">
    <property type="term" value="F:DNA binding"/>
    <property type="evidence" value="ECO:0007669"/>
    <property type="project" value="UniProtKB-KW"/>
</dbReference>
<accession>A0A8X6FIY6</accession>
<keyword evidence="12" id="KW-0732">Signal</keyword>
<dbReference type="InterPro" id="IPR027417">
    <property type="entry name" value="P-loop_NTPase"/>
</dbReference>
<dbReference type="GO" id="GO:0005634">
    <property type="term" value="C:nucleus"/>
    <property type="evidence" value="ECO:0007669"/>
    <property type="project" value="UniProtKB-SubCell"/>
</dbReference>
<dbReference type="AlphaFoldDB" id="A0A8X6FIY6"/>
<dbReference type="InterPro" id="IPR014001">
    <property type="entry name" value="Helicase_ATP-bd"/>
</dbReference>
<dbReference type="InterPro" id="IPR047187">
    <property type="entry name" value="SF1_C_Upf1"/>
</dbReference>
<keyword evidence="9" id="KW-0067">ATP-binding</keyword>
<evidence type="ECO:0000313" key="15">
    <source>
        <dbReference type="EMBL" id="GFQ81442.1"/>
    </source>
</evidence>
<dbReference type="Pfam" id="PF13087">
    <property type="entry name" value="AAA_12"/>
    <property type="match status" value="1"/>
</dbReference>
<evidence type="ECO:0000256" key="4">
    <source>
        <dbReference type="ARBA" id="ARBA00012551"/>
    </source>
</evidence>
<keyword evidence="15" id="KW-0238">DNA-binding</keyword>
<feature type="non-terminal residue" evidence="15">
    <location>
        <position position="1"/>
    </location>
</feature>
<dbReference type="OrthoDB" id="6513042at2759"/>
<evidence type="ECO:0000256" key="11">
    <source>
        <dbReference type="ARBA" id="ARBA00048432"/>
    </source>
</evidence>
<dbReference type="GO" id="GO:0005524">
    <property type="term" value="F:ATP binding"/>
    <property type="evidence" value="ECO:0007669"/>
    <property type="project" value="UniProtKB-KW"/>
</dbReference>
<evidence type="ECO:0000256" key="9">
    <source>
        <dbReference type="ARBA" id="ARBA00022840"/>
    </source>
</evidence>
<dbReference type="CDD" id="cd18044">
    <property type="entry name" value="DEXXQc_SMUBP2"/>
    <property type="match status" value="1"/>
</dbReference>
<name>A0A8X6FIY6_TRICU</name>
<keyword evidence="16" id="KW-1185">Reference proteome</keyword>
<dbReference type="InterPro" id="IPR004483">
    <property type="entry name" value="SMUBP-2/Hcs1-like"/>
</dbReference>
<evidence type="ECO:0000256" key="2">
    <source>
        <dbReference type="ARBA" id="ARBA00004496"/>
    </source>
</evidence>
<comment type="catalytic activity">
    <reaction evidence="11">
        <text>ATP + H2O = ADP + phosphate + H(+)</text>
        <dbReference type="Rhea" id="RHEA:13065"/>
        <dbReference type="ChEBI" id="CHEBI:15377"/>
        <dbReference type="ChEBI" id="CHEBI:15378"/>
        <dbReference type="ChEBI" id="CHEBI:30616"/>
        <dbReference type="ChEBI" id="CHEBI:43474"/>
        <dbReference type="ChEBI" id="CHEBI:456216"/>
        <dbReference type="EC" id="3.6.4.12"/>
    </reaction>
    <physiologicalReaction direction="left-to-right" evidence="11">
        <dbReference type="Rhea" id="RHEA:13066"/>
    </physiologicalReaction>
</comment>
<keyword evidence="5" id="KW-0963">Cytoplasm</keyword>
<evidence type="ECO:0000256" key="10">
    <source>
        <dbReference type="ARBA" id="ARBA00023242"/>
    </source>
</evidence>
<dbReference type="NCBIfam" id="TIGR00376">
    <property type="entry name" value="IGHMBP2 family helicase"/>
    <property type="match status" value="1"/>
</dbReference>
<protein>
    <recommendedName>
        <fullName evidence="4">DNA helicase</fullName>
        <ecNumber evidence="4">3.6.4.12</ecNumber>
    </recommendedName>
</protein>
<evidence type="ECO:0000256" key="3">
    <source>
        <dbReference type="ARBA" id="ARBA00007913"/>
    </source>
</evidence>
<dbReference type="GO" id="GO:0016787">
    <property type="term" value="F:hydrolase activity"/>
    <property type="evidence" value="ECO:0007669"/>
    <property type="project" value="UniProtKB-KW"/>
</dbReference>
<feature type="chain" id="PRO_5036457636" description="DNA helicase" evidence="12">
    <location>
        <begin position="23"/>
        <end position="666"/>
    </location>
</feature>
<dbReference type="GO" id="GO:0043139">
    <property type="term" value="F:5'-3' DNA helicase activity"/>
    <property type="evidence" value="ECO:0007669"/>
    <property type="project" value="TreeGrafter"/>
</dbReference>
<dbReference type="Proteomes" id="UP000887116">
    <property type="component" value="Unassembled WGS sequence"/>
</dbReference>
<dbReference type="InterPro" id="IPR041679">
    <property type="entry name" value="DNA2/NAM7-like_C"/>
</dbReference>
<evidence type="ECO:0000256" key="8">
    <source>
        <dbReference type="ARBA" id="ARBA00022806"/>
    </source>
</evidence>
<organism evidence="15 16">
    <name type="scientific">Trichonephila clavata</name>
    <name type="common">Joro spider</name>
    <name type="synonym">Nephila clavata</name>
    <dbReference type="NCBI Taxonomy" id="2740835"/>
    <lineage>
        <taxon>Eukaryota</taxon>
        <taxon>Metazoa</taxon>
        <taxon>Ecdysozoa</taxon>
        <taxon>Arthropoda</taxon>
        <taxon>Chelicerata</taxon>
        <taxon>Arachnida</taxon>
        <taxon>Araneae</taxon>
        <taxon>Araneomorphae</taxon>
        <taxon>Entelegynae</taxon>
        <taxon>Araneoidea</taxon>
        <taxon>Nephilidae</taxon>
        <taxon>Trichonephila</taxon>
    </lineage>
</organism>
<evidence type="ECO:0000256" key="1">
    <source>
        <dbReference type="ARBA" id="ARBA00004123"/>
    </source>
</evidence>